<proteinExistence type="predicted"/>
<keyword evidence="1" id="KW-0812">Transmembrane</keyword>
<dbReference type="InterPro" id="IPR036965">
    <property type="entry name" value="Terpene_synth_N_sf"/>
</dbReference>
<accession>A0A371EQ64</accession>
<reference evidence="3" key="1">
    <citation type="submission" date="2018-05" db="EMBL/GenBank/DDBJ databases">
        <title>Draft genome of Mucuna pruriens seed.</title>
        <authorList>
            <person name="Nnadi N.E."/>
            <person name="Vos R."/>
            <person name="Hasami M.H."/>
            <person name="Devisetty U.K."/>
            <person name="Aguiy J.C."/>
        </authorList>
    </citation>
    <scope>NUCLEOTIDE SEQUENCE [LARGE SCALE GENOMIC DNA]</scope>
    <source>
        <strain evidence="3">JCA_2017</strain>
    </source>
</reference>
<comment type="caution">
    <text evidence="3">The sequence shown here is derived from an EMBL/GenBank/DDBJ whole genome shotgun (WGS) entry which is preliminary data.</text>
</comment>
<dbReference type="AlphaFoldDB" id="A0A371EQ64"/>
<dbReference type="Pfam" id="PF01397">
    <property type="entry name" value="Terpene_synth"/>
    <property type="match status" value="1"/>
</dbReference>
<dbReference type="GO" id="GO:0016114">
    <property type="term" value="P:terpenoid biosynthetic process"/>
    <property type="evidence" value="ECO:0007669"/>
    <property type="project" value="InterPro"/>
</dbReference>
<evidence type="ECO:0000259" key="2">
    <source>
        <dbReference type="Pfam" id="PF01397"/>
    </source>
</evidence>
<feature type="domain" description="Terpene synthase N-terminal" evidence="2">
    <location>
        <begin position="68"/>
        <end position="138"/>
    </location>
</feature>
<keyword evidence="1" id="KW-1133">Transmembrane helix</keyword>
<protein>
    <submittedName>
        <fullName evidence="3">Viridiflorene synthase</fullName>
    </submittedName>
</protein>
<dbReference type="EMBL" id="QJKJ01012638">
    <property type="protein sequence ID" value="RDX68211.1"/>
    <property type="molecule type" value="Genomic_DNA"/>
</dbReference>
<feature type="non-terminal residue" evidence="3">
    <location>
        <position position="1"/>
    </location>
</feature>
<feature type="transmembrane region" description="Helical" evidence="1">
    <location>
        <begin position="32"/>
        <end position="53"/>
    </location>
</feature>
<dbReference type="STRING" id="157652.A0A371EQ64"/>
<evidence type="ECO:0000256" key="1">
    <source>
        <dbReference type="SAM" id="Phobius"/>
    </source>
</evidence>
<dbReference type="GO" id="GO:0010333">
    <property type="term" value="F:terpene synthase activity"/>
    <property type="evidence" value="ECO:0007669"/>
    <property type="project" value="InterPro"/>
</dbReference>
<dbReference type="PANTHER" id="PTHR31225:SF241">
    <property type="entry name" value="TERPENE SYNTHASE FAMILY, METAL-BINDING DOMAIN PROTEIN"/>
    <property type="match status" value="1"/>
</dbReference>
<keyword evidence="4" id="KW-1185">Reference proteome</keyword>
<keyword evidence="1" id="KW-0472">Membrane</keyword>
<dbReference type="InterPro" id="IPR001906">
    <property type="entry name" value="Terpene_synth_N"/>
</dbReference>
<dbReference type="SUPFAM" id="SSF48239">
    <property type="entry name" value="Terpenoid cyclases/Protein prenyltransferases"/>
    <property type="match status" value="1"/>
</dbReference>
<name>A0A371EQ64_MUCPR</name>
<organism evidence="3 4">
    <name type="scientific">Mucuna pruriens</name>
    <name type="common">Velvet bean</name>
    <name type="synonym">Dolichos pruriens</name>
    <dbReference type="NCBI Taxonomy" id="157652"/>
    <lineage>
        <taxon>Eukaryota</taxon>
        <taxon>Viridiplantae</taxon>
        <taxon>Streptophyta</taxon>
        <taxon>Embryophyta</taxon>
        <taxon>Tracheophyta</taxon>
        <taxon>Spermatophyta</taxon>
        <taxon>Magnoliopsida</taxon>
        <taxon>eudicotyledons</taxon>
        <taxon>Gunneridae</taxon>
        <taxon>Pentapetalae</taxon>
        <taxon>rosids</taxon>
        <taxon>fabids</taxon>
        <taxon>Fabales</taxon>
        <taxon>Fabaceae</taxon>
        <taxon>Papilionoideae</taxon>
        <taxon>50 kb inversion clade</taxon>
        <taxon>NPAAA clade</taxon>
        <taxon>indigoferoid/millettioid clade</taxon>
        <taxon>Phaseoleae</taxon>
        <taxon>Mucuna</taxon>
    </lineage>
</organism>
<gene>
    <name evidence="3" type="primary">TPS32</name>
    <name evidence="3" type="ORF">CR513_52820</name>
</gene>
<dbReference type="InterPro" id="IPR008930">
    <property type="entry name" value="Terpenoid_cyclase/PrenylTrfase"/>
</dbReference>
<dbReference type="Gene3D" id="1.50.10.130">
    <property type="entry name" value="Terpene synthase, N-terminal domain"/>
    <property type="match status" value="1"/>
</dbReference>
<dbReference type="InterPro" id="IPR050148">
    <property type="entry name" value="Terpene_synthase-like"/>
</dbReference>
<sequence>MMLQSSNHNTMEKLKFIDCSNILKLIKHRNKFIILLLKTPLSVKMTIITFLLYSSICLNKDIKFYQVHVFNKFKYDQGNFNETLVNDVQGLCNLYEAAHLRTHGDDILEEACDFSNTQPMSLANQVNQSLSVQINHCLRQLLNKSVLKFEARYHMTIYE</sequence>
<dbReference type="OrthoDB" id="1877784at2759"/>
<dbReference type="PANTHER" id="PTHR31225">
    <property type="entry name" value="OS04G0344100 PROTEIN-RELATED"/>
    <property type="match status" value="1"/>
</dbReference>
<evidence type="ECO:0000313" key="3">
    <source>
        <dbReference type="EMBL" id="RDX68211.1"/>
    </source>
</evidence>
<dbReference type="Proteomes" id="UP000257109">
    <property type="component" value="Unassembled WGS sequence"/>
</dbReference>
<evidence type="ECO:0000313" key="4">
    <source>
        <dbReference type="Proteomes" id="UP000257109"/>
    </source>
</evidence>